<dbReference type="PANTHER" id="PTHR34401:SF3">
    <property type="entry name" value="DB DOMAIN-CONTAINING PROTEIN"/>
    <property type="match status" value="1"/>
</dbReference>
<dbReference type="AlphaFoldDB" id="A0A1I7YFC8"/>
<keyword evidence="1" id="KW-0732">Signal</keyword>
<reference evidence="3" key="1">
    <citation type="submission" date="2016-11" db="UniProtKB">
        <authorList>
            <consortium name="WormBaseParasite"/>
        </authorList>
    </citation>
    <scope>IDENTIFICATION</scope>
</reference>
<name>A0A1I7YFC8_9BILA</name>
<evidence type="ECO:0000256" key="1">
    <source>
        <dbReference type="SAM" id="SignalP"/>
    </source>
</evidence>
<accession>A0A1I7YFC8</accession>
<feature type="signal peptide" evidence="1">
    <location>
        <begin position="1"/>
        <end position="18"/>
    </location>
</feature>
<keyword evidence="2" id="KW-1185">Reference proteome</keyword>
<protein>
    <submittedName>
        <fullName evidence="3">Secreted protein</fullName>
    </submittedName>
</protein>
<dbReference type="PANTHER" id="PTHR34401">
    <property type="entry name" value="PROTEIN CBG12388-RELATED"/>
    <property type="match status" value="1"/>
</dbReference>
<proteinExistence type="predicted"/>
<dbReference type="Proteomes" id="UP000095287">
    <property type="component" value="Unplaced"/>
</dbReference>
<evidence type="ECO:0000313" key="3">
    <source>
        <dbReference type="WBParaSite" id="L893_g15565.t1"/>
    </source>
</evidence>
<evidence type="ECO:0000313" key="2">
    <source>
        <dbReference type="Proteomes" id="UP000095287"/>
    </source>
</evidence>
<dbReference type="WBParaSite" id="L893_g15565.t1">
    <property type="protein sequence ID" value="L893_g15565.t1"/>
    <property type="gene ID" value="L893_g15565"/>
</dbReference>
<organism evidence="2 3">
    <name type="scientific">Steinernema glaseri</name>
    <dbReference type="NCBI Taxonomy" id="37863"/>
    <lineage>
        <taxon>Eukaryota</taxon>
        <taxon>Metazoa</taxon>
        <taxon>Ecdysozoa</taxon>
        <taxon>Nematoda</taxon>
        <taxon>Chromadorea</taxon>
        <taxon>Rhabditida</taxon>
        <taxon>Tylenchina</taxon>
        <taxon>Panagrolaimomorpha</taxon>
        <taxon>Strongyloidoidea</taxon>
        <taxon>Steinernematidae</taxon>
        <taxon>Steinernema</taxon>
    </lineage>
</organism>
<feature type="chain" id="PRO_5009312067" evidence="1">
    <location>
        <begin position="19"/>
        <end position="209"/>
    </location>
</feature>
<sequence>MFPWRLLLVSALLSLAASQKIRQCTCAEVQPCKAHPSNLFVPCVESCKGHLTALGADYKRLQQCLVTRQAQFENTVKCTEASLANTCAARPGPLVDKRYPETLKLAAFTELNKMIQASGAKNQLKQVLASGKKVYDCVRTCLDKQVTSCLQKLKCGLALPPDSALVQTAKRCAIQSGLNSAGVQQLCDCAASAGIKQLQGNICNKIVIS</sequence>